<dbReference type="Pfam" id="PF02321">
    <property type="entry name" value="OEP"/>
    <property type="match status" value="2"/>
</dbReference>
<evidence type="ECO:0000256" key="7">
    <source>
        <dbReference type="ARBA" id="ARBA00023237"/>
    </source>
</evidence>
<dbReference type="Proteomes" id="UP001207408">
    <property type="component" value="Unassembled WGS sequence"/>
</dbReference>
<name>A0AAE3MB35_9BACT</name>
<keyword evidence="5" id="KW-0812">Transmembrane</keyword>
<dbReference type="PANTHER" id="PTHR30026:SF20">
    <property type="entry name" value="OUTER MEMBRANE PROTEIN TOLC"/>
    <property type="match status" value="1"/>
</dbReference>
<evidence type="ECO:0000256" key="8">
    <source>
        <dbReference type="SAM" id="SignalP"/>
    </source>
</evidence>
<dbReference type="GO" id="GO:1990281">
    <property type="term" value="C:efflux pump complex"/>
    <property type="evidence" value="ECO:0007669"/>
    <property type="project" value="TreeGrafter"/>
</dbReference>
<keyword evidence="10" id="KW-1185">Reference proteome</keyword>
<comment type="similarity">
    <text evidence="2">Belongs to the outer membrane factor (OMF) (TC 1.B.17) family.</text>
</comment>
<keyword evidence="3" id="KW-0813">Transport</keyword>
<evidence type="ECO:0000256" key="1">
    <source>
        <dbReference type="ARBA" id="ARBA00004442"/>
    </source>
</evidence>
<dbReference type="InterPro" id="IPR003423">
    <property type="entry name" value="OMP_efflux"/>
</dbReference>
<dbReference type="SUPFAM" id="SSF56954">
    <property type="entry name" value="Outer membrane efflux proteins (OEP)"/>
    <property type="match status" value="1"/>
</dbReference>
<dbReference type="GO" id="GO:0015288">
    <property type="term" value="F:porin activity"/>
    <property type="evidence" value="ECO:0007669"/>
    <property type="project" value="TreeGrafter"/>
</dbReference>
<comment type="caution">
    <text evidence="9">The sequence shown here is derived from an EMBL/GenBank/DDBJ whole genome shotgun (WGS) entry which is preliminary data.</text>
</comment>
<keyword evidence="8" id="KW-0732">Signal</keyword>
<evidence type="ECO:0000256" key="3">
    <source>
        <dbReference type="ARBA" id="ARBA00022448"/>
    </source>
</evidence>
<keyword evidence="7" id="KW-0998">Cell outer membrane</keyword>
<evidence type="ECO:0000256" key="6">
    <source>
        <dbReference type="ARBA" id="ARBA00023136"/>
    </source>
</evidence>
<evidence type="ECO:0000256" key="5">
    <source>
        <dbReference type="ARBA" id="ARBA00022692"/>
    </source>
</evidence>
<dbReference type="Gene3D" id="1.20.1600.10">
    <property type="entry name" value="Outer membrane efflux proteins (OEP)"/>
    <property type="match status" value="1"/>
</dbReference>
<dbReference type="PANTHER" id="PTHR30026">
    <property type="entry name" value="OUTER MEMBRANE PROTEIN TOLC"/>
    <property type="match status" value="1"/>
</dbReference>
<reference evidence="9" key="1">
    <citation type="submission" date="2022-10" db="EMBL/GenBank/DDBJ databases">
        <authorList>
            <person name="Yu W.X."/>
        </authorList>
    </citation>
    <scope>NUCLEOTIDE SEQUENCE</scope>
    <source>
        <strain evidence="9">D04</strain>
    </source>
</reference>
<dbReference type="GO" id="GO:0015562">
    <property type="term" value="F:efflux transmembrane transporter activity"/>
    <property type="evidence" value="ECO:0007669"/>
    <property type="project" value="InterPro"/>
</dbReference>
<keyword evidence="6" id="KW-0472">Membrane</keyword>
<evidence type="ECO:0000256" key="4">
    <source>
        <dbReference type="ARBA" id="ARBA00022452"/>
    </source>
</evidence>
<feature type="chain" id="PRO_5042123580" evidence="8">
    <location>
        <begin position="21"/>
        <end position="447"/>
    </location>
</feature>
<accession>A0AAE3MB35</accession>
<evidence type="ECO:0000256" key="2">
    <source>
        <dbReference type="ARBA" id="ARBA00007613"/>
    </source>
</evidence>
<evidence type="ECO:0000313" key="9">
    <source>
        <dbReference type="EMBL" id="MCW3804420.1"/>
    </source>
</evidence>
<feature type="signal peptide" evidence="8">
    <location>
        <begin position="1"/>
        <end position="20"/>
    </location>
</feature>
<dbReference type="InterPro" id="IPR051906">
    <property type="entry name" value="TolC-like"/>
</dbReference>
<organism evidence="9 10">
    <name type="scientific">Plebeiibacterium marinum</name>
    <dbReference type="NCBI Taxonomy" id="2992111"/>
    <lineage>
        <taxon>Bacteria</taxon>
        <taxon>Pseudomonadati</taxon>
        <taxon>Bacteroidota</taxon>
        <taxon>Bacteroidia</taxon>
        <taxon>Marinilabiliales</taxon>
        <taxon>Marinilabiliaceae</taxon>
        <taxon>Plebeiibacterium</taxon>
    </lineage>
</organism>
<proteinExistence type="inferred from homology"/>
<protein>
    <submittedName>
        <fullName evidence="9">TolC family protein</fullName>
    </submittedName>
</protein>
<comment type="subcellular location">
    <subcellularLocation>
        <location evidence="1">Cell outer membrane</location>
    </subcellularLocation>
</comment>
<dbReference type="EMBL" id="JAPDPI010000002">
    <property type="protein sequence ID" value="MCW3804420.1"/>
    <property type="molecule type" value="Genomic_DNA"/>
</dbReference>
<dbReference type="RefSeq" id="WP_301197641.1">
    <property type="nucleotide sequence ID" value="NZ_JAPDPI010000002.1"/>
</dbReference>
<gene>
    <name evidence="9" type="ORF">OM074_02220</name>
</gene>
<dbReference type="AlphaFoldDB" id="A0AAE3MB35"/>
<keyword evidence="4" id="KW-1134">Transmembrane beta strand</keyword>
<sequence>MNIKIVLLLSVFFIIDHASAQDVWSLKECIQYALENNYAHKSYNLNERSSKLNAVQSKMDLLPSISASSSGGMSYGRSIDQTTNDITESEHFSTSGSVGANIVLFQGFSKLNKIAYTRYKLEAAGWSKLNHEDDMAFDVLSNYYNIIYYKGMLQIANDQLEISDINLRKTQAQVETGLKAKSDLLQIYAGLEKEKLDIILAKNRLDEEWFKLWQTMNYEFVNIDDFQIDMSLDMKFDQHLVMPDSPFEQYVEFSPFIKKSEADLNAAEKNVAIARGAYLPSVSVNANLGSRYSETDIYFQDGVAKTYDLNDQLDKNLNKYVGASVSIPIFNKNNQRTRVRQAKLDRDDARNTYEERKQMLFFELANNTRELNALYKTCIQAQKQVEADAQAFEVANQKYNEGLINIIEMLSVKEQLTESKSQLLLAKIQYEIKSKTIEFYKGNRFWK</sequence>
<dbReference type="GO" id="GO:0009279">
    <property type="term" value="C:cell outer membrane"/>
    <property type="evidence" value="ECO:0007669"/>
    <property type="project" value="UniProtKB-SubCell"/>
</dbReference>
<evidence type="ECO:0000313" key="10">
    <source>
        <dbReference type="Proteomes" id="UP001207408"/>
    </source>
</evidence>